<dbReference type="EMBL" id="KN822239">
    <property type="protein sequence ID" value="KIM51804.1"/>
    <property type="molecule type" value="Genomic_DNA"/>
</dbReference>
<accession>A0A0C3D5V9</accession>
<protein>
    <submittedName>
        <fullName evidence="1">Uncharacterized protein</fullName>
    </submittedName>
</protein>
<evidence type="ECO:0000313" key="2">
    <source>
        <dbReference type="Proteomes" id="UP000053989"/>
    </source>
</evidence>
<dbReference type="AlphaFoldDB" id="A0A0C3D5V9"/>
<evidence type="ECO:0000313" key="1">
    <source>
        <dbReference type="EMBL" id="KIM51804.1"/>
    </source>
</evidence>
<dbReference type="OrthoDB" id="2643354at2759"/>
<organism evidence="1 2">
    <name type="scientific">Scleroderma citrinum Foug A</name>
    <dbReference type="NCBI Taxonomy" id="1036808"/>
    <lineage>
        <taxon>Eukaryota</taxon>
        <taxon>Fungi</taxon>
        <taxon>Dikarya</taxon>
        <taxon>Basidiomycota</taxon>
        <taxon>Agaricomycotina</taxon>
        <taxon>Agaricomycetes</taxon>
        <taxon>Agaricomycetidae</taxon>
        <taxon>Boletales</taxon>
        <taxon>Sclerodermatineae</taxon>
        <taxon>Sclerodermataceae</taxon>
        <taxon>Scleroderma</taxon>
    </lineage>
</organism>
<keyword evidence="2" id="KW-1185">Reference proteome</keyword>
<dbReference type="Proteomes" id="UP000053989">
    <property type="component" value="Unassembled WGS sequence"/>
</dbReference>
<reference evidence="1 2" key="1">
    <citation type="submission" date="2014-04" db="EMBL/GenBank/DDBJ databases">
        <authorList>
            <consortium name="DOE Joint Genome Institute"/>
            <person name="Kuo A."/>
            <person name="Kohler A."/>
            <person name="Nagy L.G."/>
            <person name="Floudas D."/>
            <person name="Copeland A."/>
            <person name="Barry K.W."/>
            <person name="Cichocki N."/>
            <person name="Veneault-Fourrey C."/>
            <person name="LaButti K."/>
            <person name="Lindquist E.A."/>
            <person name="Lipzen A."/>
            <person name="Lundell T."/>
            <person name="Morin E."/>
            <person name="Murat C."/>
            <person name="Sun H."/>
            <person name="Tunlid A."/>
            <person name="Henrissat B."/>
            <person name="Grigoriev I.V."/>
            <person name="Hibbett D.S."/>
            <person name="Martin F."/>
            <person name="Nordberg H.P."/>
            <person name="Cantor M.N."/>
            <person name="Hua S.X."/>
        </authorList>
    </citation>
    <scope>NUCLEOTIDE SEQUENCE [LARGE SCALE GENOMIC DNA]</scope>
    <source>
        <strain evidence="1 2">Foug A</strain>
    </source>
</reference>
<reference evidence="2" key="2">
    <citation type="submission" date="2015-01" db="EMBL/GenBank/DDBJ databases">
        <title>Evolutionary Origins and Diversification of the Mycorrhizal Mutualists.</title>
        <authorList>
            <consortium name="DOE Joint Genome Institute"/>
            <consortium name="Mycorrhizal Genomics Consortium"/>
            <person name="Kohler A."/>
            <person name="Kuo A."/>
            <person name="Nagy L.G."/>
            <person name="Floudas D."/>
            <person name="Copeland A."/>
            <person name="Barry K.W."/>
            <person name="Cichocki N."/>
            <person name="Veneault-Fourrey C."/>
            <person name="LaButti K."/>
            <person name="Lindquist E.A."/>
            <person name="Lipzen A."/>
            <person name="Lundell T."/>
            <person name="Morin E."/>
            <person name="Murat C."/>
            <person name="Riley R."/>
            <person name="Ohm R."/>
            <person name="Sun H."/>
            <person name="Tunlid A."/>
            <person name="Henrissat B."/>
            <person name="Grigoriev I.V."/>
            <person name="Hibbett D.S."/>
            <person name="Martin F."/>
        </authorList>
    </citation>
    <scope>NUCLEOTIDE SEQUENCE [LARGE SCALE GENOMIC DNA]</scope>
    <source>
        <strain evidence="2">Foug A</strain>
    </source>
</reference>
<name>A0A0C3D5V9_9AGAM</name>
<dbReference type="HOGENOM" id="CLU_024804_1_0_1"/>
<dbReference type="InParanoid" id="A0A0C3D5V9"/>
<dbReference type="STRING" id="1036808.A0A0C3D5V9"/>
<proteinExistence type="predicted"/>
<sequence length="291" mass="31901">MPQSLSREDALTTAVGCLQLLQSFQLTDIEVEFREPVFTRSVGPKLLKSVSSTNATASVCGPLTPALGLPIAARDTPYAEGTGALYVSKGCDGSERVHVLTARHVVFPPNPPLSRSHPPGPKAFQTMLKSTMVKIGEHKIMVDYYNQQLEDLQGGDSDDDDDEREAIQGELKKAEAAIEALNQFHDKATNPRRLPPITVGAGAACYTEDWALIELDRNKIDWDNFKGNAVDLGTEIPVHNFISQMYPNLLANATFKYPSNRLLPLQGVIGEDKLCRPQMLDANNEPCAQRT</sequence>
<gene>
    <name evidence="1" type="ORF">SCLCIDRAFT_12023</name>
</gene>